<dbReference type="InterPro" id="IPR013428">
    <property type="entry name" value="Membrane-bound_put_N"/>
</dbReference>
<dbReference type="Gene3D" id="2.120.10.30">
    <property type="entry name" value="TolB, C-terminal domain"/>
    <property type="match status" value="1"/>
</dbReference>
<dbReference type="InterPro" id="IPR011041">
    <property type="entry name" value="Quinoprot_gluc/sorb_DH_b-prop"/>
</dbReference>
<comment type="caution">
    <text evidence="6">The sequence shown here is derived from an EMBL/GenBank/DDBJ whole genome shotgun (WGS) entry which is preliminary data.</text>
</comment>
<evidence type="ECO:0000256" key="2">
    <source>
        <dbReference type="ARBA" id="ARBA00022723"/>
    </source>
</evidence>
<dbReference type="PANTHER" id="PTHR33546">
    <property type="entry name" value="LARGE, MULTIFUNCTIONAL SECRETED PROTEIN-RELATED"/>
    <property type="match status" value="1"/>
</dbReference>
<protein>
    <submittedName>
        <fullName evidence="6">PVC-type heme-binding CxxCH protein</fullName>
    </submittedName>
</protein>
<evidence type="ECO:0000313" key="6">
    <source>
        <dbReference type="EMBL" id="MFC5455476.1"/>
    </source>
</evidence>
<dbReference type="NCBIfam" id="TIGR02604">
    <property type="entry name" value="Piru_Ver_Nterm"/>
    <property type="match status" value="1"/>
</dbReference>
<dbReference type="EMBL" id="JBHSMQ010000004">
    <property type="protein sequence ID" value="MFC5455476.1"/>
    <property type="molecule type" value="Genomic_DNA"/>
</dbReference>
<dbReference type="Gene3D" id="1.10.760.10">
    <property type="entry name" value="Cytochrome c-like domain"/>
    <property type="match status" value="1"/>
</dbReference>
<dbReference type="NCBIfam" id="TIGR02603">
    <property type="entry name" value="CxxCH_TIGR02603"/>
    <property type="match status" value="1"/>
</dbReference>
<organism evidence="6 7">
    <name type="scientific">Prosthecobacter fluviatilis</name>
    <dbReference type="NCBI Taxonomy" id="445931"/>
    <lineage>
        <taxon>Bacteria</taxon>
        <taxon>Pseudomonadati</taxon>
        <taxon>Verrucomicrobiota</taxon>
        <taxon>Verrucomicrobiia</taxon>
        <taxon>Verrucomicrobiales</taxon>
        <taxon>Verrucomicrobiaceae</taxon>
        <taxon>Prosthecobacter</taxon>
    </lineage>
</organism>
<keyword evidence="2 4" id="KW-0479">Metal-binding</keyword>
<dbReference type="Pfam" id="PF23500">
    <property type="entry name" value="DUF7133"/>
    <property type="match status" value="1"/>
</dbReference>
<dbReference type="InterPro" id="IPR036909">
    <property type="entry name" value="Cyt_c-like_dom_sf"/>
</dbReference>
<accession>A0ABW0KSG6</accession>
<dbReference type="InterPro" id="IPR011042">
    <property type="entry name" value="6-blade_b-propeller_TolB-like"/>
</dbReference>
<reference evidence="7" key="1">
    <citation type="journal article" date="2019" name="Int. J. Syst. Evol. Microbiol.">
        <title>The Global Catalogue of Microorganisms (GCM) 10K type strain sequencing project: providing services to taxonomists for standard genome sequencing and annotation.</title>
        <authorList>
            <consortium name="The Broad Institute Genomics Platform"/>
            <consortium name="The Broad Institute Genome Sequencing Center for Infectious Disease"/>
            <person name="Wu L."/>
            <person name="Ma J."/>
        </authorList>
    </citation>
    <scope>NUCLEOTIDE SEQUENCE [LARGE SCALE GENOMIC DNA]</scope>
    <source>
        <strain evidence="7">CGMCC 4.1469</strain>
    </source>
</reference>
<gene>
    <name evidence="6" type="ORF">ACFQDI_11460</name>
</gene>
<evidence type="ECO:0000313" key="7">
    <source>
        <dbReference type="Proteomes" id="UP001596052"/>
    </source>
</evidence>
<dbReference type="InterPro" id="IPR055557">
    <property type="entry name" value="DUF7133"/>
</dbReference>
<dbReference type="PROSITE" id="PS51007">
    <property type="entry name" value="CYTC"/>
    <property type="match status" value="1"/>
</dbReference>
<evidence type="ECO:0000256" key="4">
    <source>
        <dbReference type="PROSITE-ProRule" id="PRU00433"/>
    </source>
</evidence>
<dbReference type="InterPro" id="IPR013427">
    <property type="entry name" value="Haem-bd_dom_put"/>
</dbReference>
<evidence type="ECO:0000256" key="1">
    <source>
        <dbReference type="ARBA" id="ARBA00022617"/>
    </source>
</evidence>
<dbReference type="InterPro" id="IPR009056">
    <property type="entry name" value="Cyt_c-like_dom"/>
</dbReference>
<proteinExistence type="predicted"/>
<keyword evidence="1 4" id="KW-0349">Heme</keyword>
<keyword evidence="7" id="KW-1185">Reference proteome</keyword>
<dbReference type="SUPFAM" id="SSF46626">
    <property type="entry name" value="Cytochrome c"/>
    <property type="match status" value="1"/>
</dbReference>
<keyword evidence="3 4" id="KW-0408">Iron</keyword>
<dbReference type="SUPFAM" id="SSF50952">
    <property type="entry name" value="Soluble quinoprotein glucose dehydrogenase"/>
    <property type="match status" value="1"/>
</dbReference>
<dbReference type="RefSeq" id="WP_377166599.1">
    <property type="nucleotide sequence ID" value="NZ_JBHSMQ010000004.1"/>
</dbReference>
<sequence length="754" mass="82018">MSLALVFSAAHADIPKPDDAPQPLSPAESAKLFQVPAGYQIRLLASEPLIREPSGICWDDKGRCFVCELHGYNVEGQYDIDELNKSGQLDLEVRRIQASEAAKKKAEAETYGTVKLLRDTDGDGVMDQATVWADHLPPCYGIAAANGGLLVACAPHIVFLKDSDGDDKADVNEKLFSGFGTGNLERGINAPTLGPDGWYYFGRGWAGGEITGPHLAQPVKLPATDFRIHADGSAIEPVSGSTKTMGMAFTPSGERFVCTTTHPGLYVTPIPWRYLMRNPDAAAPLLDAPASDDTRVYPISKPHPWRTKREQHAEYFAFYRKISLSDAAASGYFTSACGPLVWRGQYFVCEPAQNLVHRADIVRDGTRLRLQRVKGEEQSEFLASRDSWFHPMSLARTPEGHMAICDFYREIIEDYSAIPRHLQQQYGVIHGHDRGRIWILEAKQPYETPKLSAAEALVLKLRHADDKPLDAPTRALCFSKDLEPHLALQLALSVGAEKEALLALARNHGQLKWMDAAIASSAHHLEKDLLLALAADPGKSEPVMNNLAGIIASRGDAQEISACLAAVTTGKAGEILRLGLEETKPLPQQAELPAPTAPSAEQNAAWEKRVPAVLAALKEKPDLEEGRVLFQSICGACHKSHGIGVSVGPDLDAEFQRAPEVILRDVLFPSEAARPGYETLRVKTQRGETLLGIAASDSPTSVTLKLPGGTERTVLRKRAEIRTLRNVSLMPAGLGDALKPEQVASIIAFLRSAP</sequence>
<dbReference type="Proteomes" id="UP001596052">
    <property type="component" value="Unassembled WGS sequence"/>
</dbReference>
<dbReference type="PANTHER" id="PTHR33546:SF1">
    <property type="entry name" value="LARGE, MULTIFUNCTIONAL SECRETED PROTEIN"/>
    <property type="match status" value="1"/>
</dbReference>
<feature type="domain" description="Cytochrome c" evidence="5">
    <location>
        <begin position="621"/>
        <end position="754"/>
    </location>
</feature>
<evidence type="ECO:0000256" key="3">
    <source>
        <dbReference type="ARBA" id="ARBA00023004"/>
    </source>
</evidence>
<evidence type="ECO:0000259" key="5">
    <source>
        <dbReference type="PROSITE" id="PS51007"/>
    </source>
</evidence>
<name>A0ABW0KSG6_9BACT</name>